<dbReference type="PANTHER" id="PTHR13471">
    <property type="entry name" value="TETRATRICOPEPTIDE-LIKE HELICAL"/>
    <property type="match status" value="1"/>
</dbReference>
<dbReference type="InterPro" id="IPR013633">
    <property type="entry name" value="NRDE-2"/>
</dbReference>
<feature type="compositionally biased region" description="Polar residues" evidence="4">
    <location>
        <begin position="8"/>
        <end position="18"/>
    </location>
</feature>
<evidence type="ECO:0000313" key="5">
    <source>
        <dbReference type="EMBL" id="OQV11905.1"/>
    </source>
</evidence>
<accession>A0A1W0W9M9</accession>
<organism evidence="5 6">
    <name type="scientific">Hypsibius exemplaris</name>
    <name type="common">Freshwater tardigrade</name>
    <dbReference type="NCBI Taxonomy" id="2072580"/>
    <lineage>
        <taxon>Eukaryota</taxon>
        <taxon>Metazoa</taxon>
        <taxon>Ecdysozoa</taxon>
        <taxon>Tardigrada</taxon>
        <taxon>Eutardigrada</taxon>
        <taxon>Parachela</taxon>
        <taxon>Hypsibioidea</taxon>
        <taxon>Hypsibiidae</taxon>
        <taxon>Hypsibius</taxon>
    </lineage>
</organism>
<dbReference type="AlphaFoldDB" id="A0A1W0W9M9"/>
<dbReference type="PANTHER" id="PTHR13471:SF0">
    <property type="entry name" value="NUCLEAR EXOSOME REGULATOR NRDE2"/>
    <property type="match status" value="1"/>
</dbReference>
<dbReference type="EMBL" id="MTYJ01000158">
    <property type="protein sequence ID" value="OQV11905.1"/>
    <property type="molecule type" value="Genomic_DNA"/>
</dbReference>
<dbReference type="Gene3D" id="1.25.40.10">
    <property type="entry name" value="Tetratricopeptide repeat domain"/>
    <property type="match status" value="2"/>
</dbReference>
<feature type="region of interest" description="Disordered" evidence="4">
    <location>
        <begin position="224"/>
        <end position="245"/>
    </location>
</feature>
<keyword evidence="6" id="KW-1185">Reference proteome</keyword>
<dbReference type="GO" id="GO:0006396">
    <property type="term" value="P:RNA processing"/>
    <property type="evidence" value="ECO:0007669"/>
    <property type="project" value="InterPro"/>
</dbReference>
<name>A0A1W0W9M9_HYPEX</name>
<feature type="region of interest" description="Disordered" evidence="4">
    <location>
        <begin position="1"/>
        <end position="49"/>
    </location>
</feature>
<reference evidence="6" key="1">
    <citation type="submission" date="2017-01" db="EMBL/GenBank/DDBJ databases">
        <title>Comparative genomics of anhydrobiosis in the tardigrade Hypsibius dujardini.</title>
        <authorList>
            <person name="Yoshida Y."/>
            <person name="Koutsovoulos G."/>
            <person name="Laetsch D."/>
            <person name="Stevens L."/>
            <person name="Kumar S."/>
            <person name="Horikawa D."/>
            <person name="Ishino K."/>
            <person name="Komine S."/>
            <person name="Tomita M."/>
            <person name="Blaxter M."/>
            <person name="Arakawa K."/>
        </authorList>
    </citation>
    <scope>NUCLEOTIDE SEQUENCE [LARGE SCALE GENOMIC DNA]</scope>
    <source>
        <strain evidence="6">Z151</strain>
    </source>
</reference>
<dbReference type="GO" id="GO:0071013">
    <property type="term" value="C:catalytic step 2 spliceosome"/>
    <property type="evidence" value="ECO:0007669"/>
    <property type="project" value="TreeGrafter"/>
</dbReference>
<evidence type="ECO:0000256" key="2">
    <source>
        <dbReference type="ARBA" id="ARBA00009265"/>
    </source>
</evidence>
<dbReference type="InterPro" id="IPR003107">
    <property type="entry name" value="HAT"/>
</dbReference>
<dbReference type="GO" id="GO:0031048">
    <property type="term" value="P:regulatory ncRNA-mediated heterochromatin formation"/>
    <property type="evidence" value="ECO:0007669"/>
    <property type="project" value="TreeGrafter"/>
</dbReference>
<comment type="similarity">
    <text evidence="2">Belongs to the NRDE2 family.</text>
</comment>
<dbReference type="Pfam" id="PF08424">
    <property type="entry name" value="NRDE-2"/>
    <property type="match status" value="1"/>
</dbReference>
<gene>
    <name evidence="5" type="ORF">BV898_13784</name>
</gene>
<evidence type="ECO:0000313" key="6">
    <source>
        <dbReference type="Proteomes" id="UP000192578"/>
    </source>
</evidence>
<feature type="region of interest" description="Disordered" evidence="4">
    <location>
        <begin position="82"/>
        <end position="121"/>
    </location>
</feature>
<feature type="compositionally biased region" description="Basic residues" evidence="4">
    <location>
        <begin position="88"/>
        <end position="102"/>
    </location>
</feature>
<dbReference type="Proteomes" id="UP000192578">
    <property type="component" value="Unassembled WGS sequence"/>
</dbReference>
<comment type="caution">
    <text evidence="5">The sequence shown here is derived from an EMBL/GenBank/DDBJ whole genome shotgun (WGS) entry which is preliminary data.</text>
</comment>
<keyword evidence="3" id="KW-0539">Nucleus</keyword>
<feature type="compositionally biased region" description="Polar residues" evidence="4">
    <location>
        <begin position="37"/>
        <end position="49"/>
    </location>
</feature>
<sequence length="1127" mass="128620">MALFPAFSGTTKSSASENRASENRAENSAAPSRHSLFPSTAPSSNRNLPASSASFSFSFDAADIPEKKPEIIHVPSSEEDEVIVIGSSHRKTDKAERKRKRSEKASRSGQSTDAAPVQNVGGGNPKIIFLKDAGVKPEEAFCVDPNAEVINLTFDSTYWKNVPKFLKKRIPRWTLGPRRERSFRRQTDVRYFHESKELKSLRAPVASRVVIPEDAVPFGRNYIPLPDGGANEDPGSQPRSVETDDSGAMNYFRERTMAFNERLRNESTNTELWLDFIRFQDEVAKNYYSGGMDKEDQVKLSQNGLIQRKLAILDRAIESNPTAIDLHFRRLAMSEDVLEKEQLNTEWRQFAFSHPNDPHVWQHYLHFLQSHFSSFSLTRIQKAYEKYLSLCQNITAGTFQSHAAVPHHDIQTVYFISHLSELWMQSGQQEKAVALQQAWLEMNLNFPAKLSSAIPLKDALVFMEPFWDSGVPRFGEKGALGWDKSTTAGPPSDATPVDFPDEEDKLVHSSSSLAELWMKLEKFRQERYLLPYHGTEDIIDPERMVLFDDIKPFLFRFQRDADNEPVFFTAVTNCLVLLRCPLLRNFSTESHGWRALMSSILEAPMTFLFSYWSESHACAVPTDSYCSPLFGSYQMSWADQDALINGIFEQSARHFTGIYSTYLSVCWLQFKLHRFFAAKGDTTNLKKDMRSLAKNLLKKPENRNNLLIWEWYAFVEGKMEGKSEATVKLLETVLQSSQPKVDDREGRCLLARVVRIYVEHLLGMDLLTKSPGKDAKVERSRATSLSILLRFADNQPVFPTRDAGNDDEDQELNKHRSHRILKGQIAFNQLLQQAEQLDQTDTSRVYSFGSRYCNTALCFALFEYLASGLEAGMSVLRNSIQHGRESATTTGSSDFDISRERSSMDWEILTEASVRLAMFHQKNVSLSASAFRGVLLDGMRDFPNNPSLMLVFIQSELSAFISGRLRGYFDGVLEEATTPVPWVFAVYSEYERRYRLWRNLKSALDAKLTDDVSLSTFKDTGMSNKLRAIFERAVESRVCRHCPLIWRMYLKFEMDEEDLRRAEGIYYRAMQSCPWAKGVFMDSIKHFPQRIQEILDVMIEKELRVVAPFDEVELLLKSKELAGKGAT</sequence>
<protein>
    <submittedName>
        <fullName evidence="5">Protein NRDE2-like protein</fullName>
    </submittedName>
</protein>
<evidence type="ECO:0000256" key="1">
    <source>
        <dbReference type="ARBA" id="ARBA00004123"/>
    </source>
</evidence>
<dbReference type="InterPro" id="IPR011990">
    <property type="entry name" value="TPR-like_helical_dom_sf"/>
</dbReference>
<dbReference type="GO" id="GO:1902369">
    <property type="term" value="P:negative regulation of RNA catabolic process"/>
    <property type="evidence" value="ECO:0007669"/>
    <property type="project" value="TreeGrafter"/>
</dbReference>
<dbReference type="OrthoDB" id="297219at2759"/>
<proteinExistence type="inferred from homology"/>
<evidence type="ECO:0000256" key="3">
    <source>
        <dbReference type="ARBA" id="ARBA00023242"/>
    </source>
</evidence>
<evidence type="ECO:0000256" key="4">
    <source>
        <dbReference type="SAM" id="MobiDB-lite"/>
    </source>
</evidence>
<dbReference type="SMART" id="SM00386">
    <property type="entry name" value="HAT"/>
    <property type="match status" value="4"/>
</dbReference>
<comment type="subcellular location">
    <subcellularLocation>
        <location evidence="1">Nucleus</location>
    </subcellularLocation>
</comment>